<evidence type="ECO:0000256" key="4">
    <source>
        <dbReference type="ARBA" id="ARBA00022989"/>
    </source>
</evidence>
<dbReference type="Gene3D" id="1.20.1250.20">
    <property type="entry name" value="MFS general substrate transporter like domains"/>
    <property type="match status" value="1"/>
</dbReference>
<feature type="region of interest" description="Disordered" evidence="6">
    <location>
        <begin position="1"/>
        <end position="47"/>
    </location>
</feature>
<feature type="transmembrane region" description="Helical" evidence="7">
    <location>
        <begin position="404"/>
        <end position="422"/>
    </location>
</feature>
<dbReference type="GO" id="GO:0005886">
    <property type="term" value="C:plasma membrane"/>
    <property type="evidence" value="ECO:0007669"/>
    <property type="project" value="UniProtKB-SubCell"/>
</dbReference>
<feature type="transmembrane region" description="Helical" evidence="7">
    <location>
        <begin position="428"/>
        <end position="447"/>
    </location>
</feature>
<dbReference type="CDD" id="cd06173">
    <property type="entry name" value="MFS_MefA_like"/>
    <property type="match status" value="1"/>
</dbReference>
<comment type="caution">
    <text evidence="8">The sequence shown here is derived from an EMBL/GenBank/DDBJ whole genome shotgun (WGS) entry which is preliminary data.</text>
</comment>
<evidence type="ECO:0000256" key="6">
    <source>
        <dbReference type="SAM" id="MobiDB-lite"/>
    </source>
</evidence>
<dbReference type="EMBL" id="JACHJN010000007">
    <property type="protein sequence ID" value="MBB5958239.1"/>
    <property type="molecule type" value="Genomic_DNA"/>
</dbReference>
<feature type="compositionally biased region" description="Low complexity" evidence="6">
    <location>
        <begin position="13"/>
        <end position="26"/>
    </location>
</feature>
<reference evidence="8 9" key="1">
    <citation type="submission" date="2020-08" db="EMBL/GenBank/DDBJ databases">
        <title>Genomic Encyclopedia of Type Strains, Phase III (KMG-III): the genomes of soil and plant-associated and newly described type strains.</title>
        <authorList>
            <person name="Whitman W."/>
        </authorList>
    </citation>
    <scope>NUCLEOTIDE SEQUENCE [LARGE SCALE GENOMIC DNA]</scope>
    <source>
        <strain evidence="8 9">CECT 8640</strain>
    </source>
</reference>
<evidence type="ECO:0000256" key="2">
    <source>
        <dbReference type="ARBA" id="ARBA00022475"/>
    </source>
</evidence>
<accession>A0A841CLQ9</accession>
<feature type="transmembrane region" description="Helical" evidence="7">
    <location>
        <begin position="336"/>
        <end position="353"/>
    </location>
</feature>
<feature type="compositionally biased region" description="Low complexity" evidence="6">
    <location>
        <begin position="34"/>
        <end position="47"/>
    </location>
</feature>
<dbReference type="SUPFAM" id="SSF103473">
    <property type="entry name" value="MFS general substrate transporter"/>
    <property type="match status" value="1"/>
</dbReference>
<feature type="transmembrane region" description="Helical" evidence="7">
    <location>
        <begin position="303"/>
        <end position="324"/>
    </location>
</feature>
<dbReference type="InterPro" id="IPR036259">
    <property type="entry name" value="MFS_trans_sf"/>
</dbReference>
<protein>
    <submittedName>
        <fullName evidence="8">Na+/melibiose symporter-like transporter</fullName>
    </submittedName>
</protein>
<feature type="transmembrane region" description="Helical" evidence="7">
    <location>
        <begin position="96"/>
        <end position="116"/>
    </location>
</feature>
<dbReference type="PANTHER" id="PTHR23513:SF6">
    <property type="entry name" value="MAJOR FACILITATOR SUPERFAMILY ASSOCIATED DOMAIN-CONTAINING PROTEIN"/>
    <property type="match status" value="1"/>
</dbReference>
<feature type="transmembrane region" description="Helical" evidence="7">
    <location>
        <begin position="68"/>
        <end position="90"/>
    </location>
</feature>
<dbReference type="RefSeq" id="WP_184694005.1">
    <property type="nucleotide sequence ID" value="NZ_JACHJN010000007.1"/>
</dbReference>
<keyword evidence="5 7" id="KW-0472">Membrane</keyword>
<evidence type="ECO:0000256" key="3">
    <source>
        <dbReference type="ARBA" id="ARBA00022692"/>
    </source>
</evidence>
<dbReference type="Pfam" id="PF07690">
    <property type="entry name" value="MFS_1"/>
    <property type="match status" value="1"/>
</dbReference>
<dbReference type="AlphaFoldDB" id="A0A841CLQ9"/>
<dbReference type="Proteomes" id="UP000547510">
    <property type="component" value="Unassembled WGS sequence"/>
</dbReference>
<keyword evidence="9" id="KW-1185">Reference proteome</keyword>
<evidence type="ECO:0000256" key="1">
    <source>
        <dbReference type="ARBA" id="ARBA00004651"/>
    </source>
</evidence>
<dbReference type="GO" id="GO:0022857">
    <property type="term" value="F:transmembrane transporter activity"/>
    <property type="evidence" value="ECO:0007669"/>
    <property type="project" value="InterPro"/>
</dbReference>
<dbReference type="PANTHER" id="PTHR23513">
    <property type="entry name" value="INTEGRAL MEMBRANE EFFLUX PROTEIN-RELATED"/>
    <property type="match status" value="1"/>
</dbReference>
<comment type="subcellular location">
    <subcellularLocation>
        <location evidence="1">Cell membrane</location>
        <topology evidence="1">Multi-pass membrane protein</topology>
    </subcellularLocation>
</comment>
<keyword evidence="3 7" id="KW-0812">Transmembrane</keyword>
<evidence type="ECO:0000313" key="8">
    <source>
        <dbReference type="EMBL" id="MBB5958239.1"/>
    </source>
</evidence>
<proteinExistence type="predicted"/>
<feature type="transmembrane region" description="Helical" evidence="7">
    <location>
        <begin position="256"/>
        <end position="283"/>
    </location>
</feature>
<evidence type="ECO:0000313" key="9">
    <source>
        <dbReference type="Proteomes" id="UP000547510"/>
    </source>
</evidence>
<sequence length="475" mass="49502">MTRPTGPAGTEPADSGSTGASQAGTGSANGGTSGASQAGTGSANGGTADAGTLWRHPDFLKLWGGQTLAVFGAQVARTVLPLVAVILLNASATQMGVLSALSQLPFLLFLFAGVWVDRVRRRRAMIWTDLGRFALLASIPLLHLAGWLRIEVLWVVVLGLGVLGVMFETAYHAYLPSLAGRALLAEGNQKLELSRSTAQFAGPGVAGLAISAVTSALVLVTSALTYLASAVLLVFIRRPDPTPPTAEQRPNVVKAIGAGLTWVLRHPVLRAITVATAVFWFFYSAQQTLYVLYLVRVLDVPAGWVAAIFAAAGPGAVVGSWLSIRIMKRFGVGRTVLWSVGSAVAILLLVPIASWPQPLWLVIGLLALSQFGYGLASQVGTVVQTTLRQVVTPDELQGRVVATLRALSLAMVPVGALIAGVAADAVGVQAVVWVASIGVLSPVLVYATSVIPGMRDLPSEEEAAAMAPETRKNAE</sequence>
<name>A0A841CLQ9_9PSEU</name>
<evidence type="ECO:0000256" key="7">
    <source>
        <dbReference type="SAM" id="Phobius"/>
    </source>
</evidence>
<gene>
    <name evidence="8" type="ORF">FHS29_004847</name>
</gene>
<dbReference type="InterPro" id="IPR011701">
    <property type="entry name" value="MFS"/>
</dbReference>
<feature type="transmembrane region" description="Helical" evidence="7">
    <location>
        <begin position="205"/>
        <end position="235"/>
    </location>
</feature>
<organism evidence="8 9">
    <name type="scientific">Saccharothrix tamanrassetensis</name>
    <dbReference type="NCBI Taxonomy" id="1051531"/>
    <lineage>
        <taxon>Bacteria</taxon>
        <taxon>Bacillati</taxon>
        <taxon>Actinomycetota</taxon>
        <taxon>Actinomycetes</taxon>
        <taxon>Pseudonocardiales</taxon>
        <taxon>Pseudonocardiaceae</taxon>
        <taxon>Saccharothrix</taxon>
    </lineage>
</organism>
<feature type="transmembrane region" description="Helical" evidence="7">
    <location>
        <begin position="152"/>
        <end position="174"/>
    </location>
</feature>
<keyword evidence="2" id="KW-1003">Cell membrane</keyword>
<feature type="transmembrane region" description="Helical" evidence="7">
    <location>
        <begin position="359"/>
        <end position="383"/>
    </location>
</feature>
<keyword evidence="4 7" id="KW-1133">Transmembrane helix</keyword>
<evidence type="ECO:0000256" key="5">
    <source>
        <dbReference type="ARBA" id="ARBA00023136"/>
    </source>
</evidence>